<dbReference type="GO" id="GO:0006633">
    <property type="term" value="P:fatty acid biosynthetic process"/>
    <property type="evidence" value="ECO:0007669"/>
    <property type="project" value="TreeGrafter"/>
</dbReference>
<dbReference type="PANTHER" id="PTHR43775:SF20">
    <property type="entry name" value="HYBRID PKS-NRPS SYNTHETASE APDA"/>
    <property type="match status" value="1"/>
</dbReference>
<dbReference type="InterPro" id="IPR014043">
    <property type="entry name" value="Acyl_transferase_dom"/>
</dbReference>
<accession>A0A9P9XLQ9</accession>
<sequence>MARFVTSHAGKAKSGDIGSVPRLINPAEAPGILSVFTGQGAQWATMGRGLMAASPGHGHAPTWSLIEELCKDADISRLGKAELAQPLCTALQIAQIDILTASGICLDAIVGHSSGEIAATYAAGLISRKAAMQIAYYRGFYAHLARAGTKDGGGMLAVVLSLAAASELCRQPAFAGRLVVAASNAPQSCTLSGDRDAVARTKE</sequence>
<keyword evidence="1" id="KW-0596">Phosphopantetheine</keyword>
<evidence type="ECO:0000259" key="4">
    <source>
        <dbReference type="SMART" id="SM00827"/>
    </source>
</evidence>
<evidence type="ECO:0000256" key="2">
    <source>
        <dbReference type="ARBA" id="ARBA00022553"/>
    </source>
</evidence>
<evidence type="ECO:0000313" key="6">
    <source>
        <dbReference type="Proteomes" id="UP001056436"/>
    </source>
</evidence>
<dbReference type="InterPro" id="IPR016036">
    <property type="entry name" value="Malonyl_transacylase_ACP-bd"/>
</dbReference>
<keyword evidence="6" id="KW-1185">Reference proteome</keyword>
<dbReference type="EMBL" id="SDAQ01000013">
    <property type="protein sequence ID" value="KAI3556184.1"/>
    <property type="molecule type" value="Genomic_DNA"/>
</dbReference>
<dbReference type="AlphaFoldDB" id="A0A9P9XLQ9"/>
<dbReference type="SUPFAM" id="SSF52151">
    <property type="entry name" value="FabD/lysophospholipase-like"/>
    <property type="match status" value="1"/>
</dbReference>
<comment type="caution">
    <text evidence="5">The sequence shown here is derived from an EMBL/GenBank/DDBJ whole genome shotgun (WGS) entry which is preliminary data.</text>
</comment>
<keyword evidence="3" id="KW-0808">Transferase</keyword>
<name>A0A9P9XLQ9_9PEZI</name>
<proteinExistence type="predicted"/>
<evidence type="ECO:0000313" key="5">
    <source>
        <dbReference type="EMBL" id="KAI3556184.1"/>
    </source>
</evidence>
<dbReference type="Gene3D" id="3.40.366.10">
    <property type="entry name" value="Malonyl-Coenzyme A Acyl Carrier Protein, domain 2"/>
    <property type="match status" value="1"/>
</dbReference>
<dbReference type="GO" id="GO:0044550">
    <property type="term" value="P:secondary metabolite biosynthetic process"/>
    <property type="evidence" value="ECO:0007669"/>
    <property type="project" value="TreeGrafter"/>
</dbReference>
<dbReference type="PANTHER" id="PTHR43775">
    <property type="entry name" value="FATTY ACID SYNTHASE"/>
    <property type="match status" value="1"/>
</dbReference>
<protein>
    <submittedName>
        <fullName evidence="5">Polyketide synthase-4</fullName>
    </submittedName>
</protein>
<gene>
    <name evidence="5" type="ORF">CABS02_03467</name>
</gene>
<dbReference type="SMART" id="SM00827">
    <property type="entry name" value="PKS_AT"/>
    <property type="match status" value="1"/>
</dbReference>
<dbReference type="SUPFAM" id="SSF55048">
    <property type="entry name" value="Probable ACP-binding domain of malonyl-CoA ACP transacylase"/>
    <property type="match status" value="1"/>
</dbReference>
<dbReference type="InterPro" id="IPR016035">
    <property type="entry name" value="Acyl_Trfase/lysoPLipase"/>
</dbReference>
<evidence type="ECO:0000256" key="1">
    <source>
        <dbReference type="ARBA" id="ARBA00022450"/>
    </source>
</evidence>
<dbReference type="Proteomes" id="UP001056436">
    <property type="component" value="Unassembled WGS sequence"/>
</dbReference>
<evidence type="ECO:0000256" key="3">
    <source>
        <dbReference type="ARBA" id="ARBA00022679"/>
    </source>
</evidence>
<dbReference type="InterPro" id="IPR001227">
    <property type="entry name" value="Ac_transferase_dom_sf"/>
</dbReference>
<dbReference type="InterPro" id="IPR050091">
    <property type="entry name" value="PKS_NRPS_Biosynth_Enz"/>
</dbReference>
<feature type="domain" description="Malonyl-CoA:ACP transacylase (MAT)" evidence="4">
    <location>
        <begin position="35"/>
        <end position="203"/>
    </location>
</feature>
<dbReference type="GO" id="GO:0004312">
    <property type="term" value="F:fatty acid synthase activity"/>
    <property type="evidence" value="ECO:0007669"/>
    <property type="project" value="TreeGrafter"/>
</dbReference>
<organism evidence="5 6">
    <name type="scientific">Colletotrichum abscissum</name>
    <dbReference type="NCBI Taxonomy" id="1671311"/>
    <lineage>
        <taxon>Eukaryota</taxon>
        <taxon>Fungi</taxon>
        <taxon>Dikarya</taxon>
        <taxon>Ascomycota</taxon>
        <taxon>Pezizomycotina</taxon>
        <taxon>Sordariomycetes</taxon>
        <taxon>Hypocreomycetidae</taxon>
        <taxon>Glomerellales</taxon>
        <taxon>Glomerellaceae</taxon>
        <taxon>Colletotrichum</taxon>
        <taxon>Colletotrichum acutatum species complex</taxon>
    </lineage>
</organism>
<dbReference type="Pfam" id="PF00698">
    <property type="entry name" value="Acyl_transf_1"/>
    <property type="match status" value="1"/>
</dbReference>
<dbReference type="OrthoDB" id="329835at2759"/>
<keyword evidence="2" id="KW-0597">Phosphoprotein</keyword>
<reference evidence="5" key="1">
    <citation type="submission" date="2019-01" db="EMBL/GenBank/DDBJ databases">
        <title>Colletotrichum abscissum LGMF1257.</title>
        <authorList>
            <person name="Baroncelli R."/>
        </authorList>
    </citation>
    <scope>NUCLEOTIDE SEQUENCE</scope>
    <source>
        <strain evidence="5">Ca142</strain>
    </source>
</reference>